<evidence type="ECO:0000259" key="7">
    <source>
        <dbReference type="PROSITE" id="PS50011"/>
    </source>
</evidence>
<accession>A0A0K2JFW2</accession>
<dbReference type="AlphaFoldDB" id="A0A0K2JFW2"/>
<evidence type="ECO:0000256" key="4">
    <source>
        <dbReference type="ARBA" id="ARBA00022777"/>
    </source>
</evidence>
<keyword evidence="9" id="KW-1185">Reference proteome</keyword>
<keyword evidence="5" id="KW-0067">ATP-binding</keyword>
<dbReference type="GO" id="GO:0004674">
    <property type="term" value="F:protein serine/threonine kinase activity"/>
    <property type="evidence" value="ECO:0007669"/>
    <property type="project" value="UniProtKB-KW"/>
</dbReference>
<dbReference type="Pfam" id="PF00069">
    <property type="entry name" value="Pkinase"/>
    <property type="match status" value="1"/>
</dbReference>
<dbReference type="InterPro" id="IPR030616">
    <property type="entry name" value="Aur-like"/>
</dbReference>
<name>A0A0K2JFW2_SPIKU</name>
<dbReference type="PANTHER" id="PTHR24350">
    <property type="entry name" value="SERINE/THREONINE-PROTEIN KINASE IAL-RELATED"/>
    <property type="match status" value="1"/>
</dbReference>
<keyword evidence="6" id="KW-0472">Membrane</keyword>
<reference evidence="8 9" key="1">
    <citation type="journal article" date="2015" name="Genome Announc.">
        <title>Complete Genome Sequence of Spiroplasma kunkelii Strain CR2-3x, Causal Agent of Corn Stunt Disease in Zea mays L.</title>
        <authorList>
            <person name="Davis R.E."/>
            <person name="Shao J."/>
            <person name="Dally E.L."/>
            <person name="Zhao Y."/>
            <person name="Gasparich G.E."/>
            <person name="Gaynor B.J."/>
            <person name="Athey J.C."/>
            <person name="Harrison N.A."/>
            <person name="Donofrio N."/>
        </authorList>
    </citation>
    <scope>NUCLEOTIDE SEQUENCE [LARGE SCALE GENOMIC DNA]</scope>
    <source>
        <strain evidence="8 9">CR2-3x</strain>
    </source>
</reference>
<proteinExistence type="predicted"/>
<dbReference type="PATRIC" id="fig|273035.7.peg.452"/>
<keyword evidence="6" id="KW-1133">Transmembrane helix</keyword>
<evidence type="ECO:0000256" key="6">
    <source>
        <dbReference type="SAM" id="Phobius"/>
    </source>
</evidence>
<gene>
    <name evidence="8" type="ORF">SKUN_00381</name>
</gene>
<evidence type="ECO:0000256" key="2">
    <source>
        <dbReference type="ARBA" id="ARBA00022679"/>
    </source>
</evidence>
<dbReference type="InterPro" id="IPR008271">
    <property type="entry name" value="Ser/Thr_kinase_AS"/>
</dbReference>
<feature type="transmembrane region" description="Helical" evidence="6">
    <location>
        <begin position="316"/>
        <end position="338"/>
    </location>
</feature>
<sequence length="340" mass="38844">MQKMEQITIGAVLHNRYHVLAKIADGGMAEVFEGYDMLLKRHVAIKIMTLTLSKNKEAVERFNKEYNSIAQFSHNNVVKVYGSFQAYNRHCLVLELVKGYTLKDRLLTLGPCTVKELLYFFDEINLAITEAHHNDIIHRDIKPENILISYDGKIKVADFGVAILENSEDLECGKIIGTSKYMAPEIVQSKPATKRTDIYALGIMLYELAVGMAPFVGKNPTFVAVKHVKELPLRPRLVNPLIPQSLENVILKAIAKDPSERFQTVVDFNTSLQAIETSEHRSEKPLKLSNMFEVKGKQCKLYDRYYSYSWFLRIKVAWWFSFLLVCFIIALVCLCLFLPG</sequence>
<dbReference type="Proteomes" id="UP000062963">
    <property type="component" value="Chromosome"/>
</dbReference>
<dbReference type="SUPFAM" id="SSF56112">
    <property type="entry name" value="Protein kinase-like (PK-like)"/>
    <property type="match status" value="1"/>
</dbReference>
<dbReference type="EMBL" id="CP010899">
    <property type="protein sequence ID" value="ALA97297.1"/>
    <property type="molecule type" value="Genomic_DNA"/>
</dbReference>
<evidence type="ECO:0000313" key="9">
    <source>
        <dbReference type="Proteomes" id="UP000062963"/>
    </source>
</evidence>
<feature type="domain" description="Protein kinase" evidence="7">
    <location>
        <begin position="17"/>
        <end position="275"/>
    </location>
</feature>
<evidence type="ECO:0000313" key="8">
    <source>
        <dbReference type="EMBL" id="ALA97297.1"/>
    </source>
</evidence>
<dbReference type="Gene3D" id="3.30.200.20">
    <property type="entry name" value="Phosphorylase Kinase, domain 1"/>
    <property type="match status" value="1"/>
</dbReference>
<dbReference type="GO" id="GO:0005524">
    <property type="term" value="F:ATP binding"/>
    <property type="evidence" value="ECO:0007669"/>
    <property type="project" value="UniProtKB-KW"/>
</dbReference>
<keyword evidence="3" id="KW-0547">Nucleotide-binding</keyword>
<evidence type="ECO:0000256" key="3">
    <source>
        <dbReference type="ARBA" id="ARBA00022741"/>
    </source>
</evidence>
<evidence type="ECO:0000256" key="5">
    <source>
        <dbReference type="ARBA" id="ARBA00022840"/>
    </source>
</evidence>
<evidence type="ECO:0000256" key="1">
    <source>
        <dbReference type="ARBA" id="ARBA00022527"/>
    </source>
</evidence>
<protein>
    <submittedName>
        <fullName evidence="8">Serine/threonine-protein kinase</fullName>
    </submittedName>
</protein>
<dbReference type="STRING" id="273035.SKUN_00381"/>
<dbReference type="PROSITE" id="PS50011">
    <property type="entry name" value="PROTEIN_KINASE_DOM"/>
    <property type="match status" value="1"/>
</dbReference>
<feature type="transmembrane region" description="Helical" evidence="6">
    <location>
        <begin position="198"/>
        <end position="217"/>
    </location>
</feature>
<keyword evidence="6" id="KW-0812">Transmembrane</keyword>
<dbReference type="SMART" id="SM00220">
    <property type="entry name" value="S_TKc"/>
    <property type="match status" value="1"/>
</dbReference>
<dbReference type="KEGG" id="skn:SKUN_00381"/>
<dbReference type="InterPro" id="IPR000719">
    <property type="entry name" value="Prot_kinase_dom"/>
</dbReference>
<dbReference type="PROSITE" id="PS00108">
    <property type="entry name" value="PROTEIN_KINASE_ST"/>
    <property type="match status" value="1"/>
</dbReference>
<keyword evidence="2" id="KW-0808">Transferase</keyword>
<dbReference type="InterPro" id="IPR011009">
    <property type="entry name" value="Kinase-like_dom_sf"/>
</dbReference>
<organism evidence="8 9">
    <name type="scientific">Spiroplasma kunkelii CR2-3x</name>
    <dbReference type="NCBI Taxonomy" id="273035"/>
    <lineage>
        <taxon>Bacteria</taxon>
        <taxon>Bacillati</taxon>
        <taxon>Mycoplasmatota</taxon>
        <taxon>Mollicutes</taxon>
        <taxon>Entomoplasmatales</taxon>
        <taxon>Spiroplasmataceae</taxon>
        <taxon>Spiroplasma</taxon>
    </lineage>
</organism>
<keyword evidence="1" id="KW-0723">Serine/threonine-protein kinase</keyword>
<keyword evidence="4 8" id="KW-0418">Kinase</keyword>
<dbReference type="CDD" id="cd14014">
    <property type="entry name" value="STKc_PknB_like"/>
    <property type="match status" value="1"/>
</dbReference>
<dbReference type="Gene3D" id="1.10.510.10">
    <property type="entry name" value="Transferase(Phosphotransferase) domain 1"/>
    <property type="match status" value="1"/>
</dbReference>